<dbReference type="InterPro" id="IPR016181">
    <property type="entry name" value="Acyl_CoA_acyltransferase"/>
</dbReference>
<evidence type="ECO:0000256" key="1">
    <source>
        <dbReference type="PROSITE-ProRule" id="PRU00409"/>
    </source>
</evidence>
<feature type="domain" description="N-acetyltransferase" evidence="3">
    <location>
        <begin position="116"/>
        <end position="269"/>
    </location>
</feature>
<dbReference type="SUPFAM" id="SSF55729">
    <property type="entry name" value="Acyl-CoA N-acyltransferases (Nat)"/>
    <property type="match status" value="1"/>
</dbReference>
<dbReference type="Proteomes" id="UP000287447">
    <property type="component" value="Unassembled WGS sequence"/>
</dbReference>
<dbReference type="EMBL" id="SADE01000002">
    <property type="protein sequence ID" value="RVU36421.1"/>
    <property type="molecule type" value="Genomic_DNA"/>
</dbReference>
<dbReference type="InterPro" id="IPR013815">
    <property type="entry name" value="ATP_grasp_subdomain_1"/>
</dbReference>
<dbReference type="NCBIfam" id="TIGR03103">
    <property type="entry name" value="trio_acet_GNAT"/>
    <property type="match status" value="1"/>
</dbReference>
<dbReference type="GO" id="GO:0018169">
    <property type="term" value="F:ribosomal S6-glutamic acid ligase activity"/>
    <property type="evidence" value="ECO:0007669"/>
    <property type="project" value="TreeGrafter"/>
</dbReference>
<dbReference type="GO" id="GO:0005737">
    <property type="term" value="C:cytoplasm"/>
    <property type="evidence" value="ECO:0007669"/>
    <property type="project" value="TreeGrafter"/>
</dbReference>
<dbReference type="RefSeq" id="WP_127765897.1">
    <property type="nucleotide sequence ID" value="NZ_SADE01000002.1"/>
</dbReference>
<keyword evidence="1" id="KW-0547">Nucleotide-binding</keyword>
<keyword evidence="1" id="KW-0067">ATP-binding</keyword>
<dbReference type="GO" id="GO:0046872">
    <property type="term" value="F:metal ion binding"/>
    <property type="evidence" value="ECO:0007669"/>
    <property type="project" value="InterPro"/>
</dbReference>
<evidence type="ECO:0000313" key="5">
    <source>
        <dbReference type="Proteomes" id="UP000287447"/>
    </source>
</evidence>
<dbReference type="Pfam" id="PF08443">
    <property type="entry name" value="RimK"/>
    <property type="match status" value="1"/>
</dbReference>
<dbReference type="Gene3D" id="3.30.470.20">
    <property type="entry name" value="ATP-grasp fold, B domain"/>
    <property type="match status" value="2"/>
</dbReference>
<dbReference type="GO" id="GO:0005524">
    <property type="term" value="F:ATP binding"/>
    <property type="evidence" value="ECO:0007669"/>
    <property type="project" value="UniProtKB-UniRule"/>
</dbReference>
<dbReference type="Gene3D" id="3.30.1490.20">
    <property type="entry name" value="ATP-grasp fold, A domain"/>
    <property type="match status" value="1"/>
</dbReference>
<dbReference type="PANTHER" id="PTHR21621:SF0">
    <property type="entry name" value="BETA-CITRYLGLUTAMATE SYNTHASE B-RELATED"/>
    <property type="match status" value="1"/>
</dbReference>
<dbReference type="InterPro" id="IPR011761">
    <property type="entry name" value="ATP-grasp"/>
</dbReference>
<dbReference type="GO" id="GO:0016747">
    <property type="term" value="F:acyltransferase activity, transferring groups other than amino-acyl groups"/>
    <property type="evidence" value="ECO:0007669"/>
    <property type="project" value="InterPro"/>
</dbReference>
<evidence type="ECO:0000259" key="3">
    <source>
        <dbReference type="PROSITE" id="PS51186"/>
    </source>
</evidence>
<accession>A0A3S3UNX2</accession>
<evidence type="ECO:0000259" key="2">
    <source>
        <dbReference type="PROSITE" id="PS50975"/>
    </source>
</evidence>
<dbReference type="PROSITE" id="PS50975">
    <property type="entry name" value="ATP_GRASP"/>
    <property type="match status" value="1"/>
</dbReference>
<sequence>MVTKKGSDLTGTRLHLASLKNWGEPPTPNNDDDVKENVSVDCGWGRLIFGQTFTSAKALAEMVQDEGTNRRDVAFYVREPHVVLATAPQVLFLDPSHTFRLGLTGEIAAEAPVDGIRIRPAEPGDEKKVNRLYRAWSMVPVGDAFFARIQNDPSLKVLVAEDQPADGGTGEVVGVVMGVDHKAAFNDPDNGSSLWALAVDPQAKNPGIGRALVMHLAGLFKEAERSFMDLSVMHDNKEAISLYRKLGFEQIPVYTIKRKNPINEKLFVGPTEESGLNVYARIIVNEAKRRGILVEIEDADAGLFRLTYGGRSIACREALSELTTAVAMSRCDDKAVTRRLLRNVGLRAPDQISVAPDDSNAIPFLEKHGRVVVKPASGEQGHGVAVDLTTEEEVLQAIAYARAMCDHVIIEEFVKGQDLRIIVIDEEVVAAAVRRPPVIRGDGEHTIDELIAKLSRRRRNATDGESEIPMDDETERCVRLAGYTMGDVLPQDETLAVRKTANLHTGGTIHDVTDELHVSLRSAAIEAARVLDIPVVGFDFMVTDPAQPGYAIIEANERPGLANHEPQPTAEKFIDLLFPQTRSTSAKTGTRAFEEK</sequence>
<dbReference type="Pfam" id="PF00583">
    <property type="entry name" value="Acetyltransf_1"/>
    <property type="match status" value="1"/>
</dbReference>
<comment type="caution">
    <text evidence="4">The sequence shown here is derived from an EMBL/GenBank/DDBJ whole genome shotgun (WGS) entry which is preliminary data.</text>
</comment>
<dbReference type="InterPro" id="IPR000182">
    <property type="entry name" value="GNAT_dom"/>
</dbReference>
<keyword evidence="5" id="KW-1185">Reference proteome</keyword>
<protein>
    <submittedName>
        <fullName evidence="4">N-acetylglutaminylglutamine synthetase</fullName>
    </submittedName>
</protein>
<dbReference type="GO" id="GO:0009432">
    <property type="term" value="P:SOS response"/>
    <property type="evidence" value="ECO:0007669"/>
    <property type="project" value="TreeGrafter"/>
</dbReference>
<organism evidence="4 5">
    <name type="scientific">Hwanghaeella grinnelliae</name>
    <dbReference type="NCBI Taxonomy" id="2500179"/>
    <lineage>
        <taxon>Bacteria</taxon>
        <taxon>Pseudomonadati</taxon>
        <taxon>Pseudomonadota</taxon>
        <taxon>Alphaproteobacteria</taxon>
        <taxon>Rhodospirillales</taxon>
        <taxon>Rhodospirillaceae</taxon>
        <taxon>Hwanghaeella</taxon>
    </lineage>
</organism>
<feature type="domain" description="ATP-grasp" evidence="2">
    <location>
        <begin position="338"/>
        <end position="582"/>
    </location>
</feature>
<evidence type="ECO:0000313" key="4">
    <source>
        <dbReference type="EMBL" id="RVU36421.1"/>
    </source>
</evidence>
<dbReference type="SUPFAM" id="SSF56059">
    <property type="entry name" value="Glutathione synthetase ATP-binding domain-like"/>
    <property type="match status" value="1"/>
</dbReference>
<reference evidence="5" key="1">
    <citation type="submission" date="2019-01" db="EMBL/GenBank/DDBJ databases">
        <title>Gri0909 isolated from a small marine red alga.</title>
        <authorList>
            <person name="Kim J."/>
            <person name="Jeong S.E."/>
            <person name="Jeon C.O."/>
        </authorList>
    </citation>
    <scope>NUCLEOTIDE SEQUENCE [LARGE SCALE GENOMIC DNA]</scope>
    <source>
        <strain evidence="5">Gri0909</strain>
    </source>
</reference>
<dbReference type="Gene3D" id="3.40.630.30">
    <property type="match status" value="1"/>
</dbReference>
<gene>
    <name evidence="4" type="primary">ngg</name>
    <name evidence="4" type="ORF">EOI86_14555</name>
</gene>
<proteinExistence type="predicted"/>
<name>A0A3S3UNX2_9PROT</name>
<dbReference type="PROSITE" id="PS51186">
    <property type="entry name" value="GNAT"/>
    <property type="match status" value="1"/>
</dbReference>
<dbReference type="PANTHER" id="PTHR21621">
    <property type="entry name" value="RIBOSOMAL PROTEIN S6 MODIFICATION PROTEIN"/>
    <property type="match status" value="1"/>
</dbReference>
<dbReference type="AlphaFoldDB" id="A0A3S3UNX2"/>
<dbReference type="InterPro" id="IPR017534">
    <property type="entry name" value="GNAT-acetyltransferase"/>
</dbReference>
<dbReference type="OrthoDB" id="9803907at2"/>
<dbReference type="InterPro" id="IPR013651">
    <property type="entry name" value="ATP-grasp_RimK-type"/>
</dbReference>